<dbReference type="GO" id="GO:0019843">
    <property type="term" value="F:rRNA binding"/>
    <property type="evidence" value="ECO:0007669"/>
    <property type="project" value="UniProtKB-KW"/>
</dbReference>
<dbReference type="InterPro" id="IPR010914">
    <property type="entry name" value="RsgA_GTPase_dom"/>
</dbReference>
<dbReference type="EMBL" id="BOPZ01000043">
    <property type="protein sequence ID" value="GIM30563.1"/>
    <property type="molecule type" value="Genomic_DNA"/>
</dbReference>
<dbReference type="NCBIfam" id="TIGR00157">
    <property type="entry name" value="ribosome small subunit-dependent GTPase A"/>
    <property type="match status" value="1"/>
</dbReference>
<dbReference type="Proteomes" id="UP000679179">
    <property type="component" value="Unassembled WGS sequence"/>
</dbReference>
<dbReference type="CDD" id="cd01854">
    <property type="entry name" value="YjeQ_EngC"/>
    <property type="match status" value="1"/>
</dbReference>
<keyword evidence="9 10" id="KW-0342">GTP-binding</keyword>
<dbReference type="PANTHER" id="PTHR32120:SF10">
    <property type="entry name" value="SMALL RIBOSOMAL SUBUNIT BIOGENESIS GTPASE RSGA"/>
    <property type="match status" value="1"/>
</dbReference>
<keyword evidence="4 10" id="KW-0699">rRNA-binding</keyword>
<gene>
    <name evidence="13" type="primary">rsgA_2</name>
    <name evidence="10" type="synonym">rsgA</name>
    <name evidence="13" type="ORF">CPJCM30710_32290</name>
</gene>
<feature type="binding site" evidence="10">
    <location>
        <position position="287"/>
    </location>
    <ligand>
        <name>Zn(2+)</name>
        <dbReference type="ChEBI" id="CHEBI:29105"/>
    </ligand>
</feature>
<keyword evidence="2 10" id="KW-0690">Ribosome biogenesis</keyword>
<comment type="similarity">
    <text evidence="10">Belongs to the TRAFAC class YlqF/YawG GTPase family. RsgA subfamily.</text>
</comment>
<dbReference type="HAMAP" id="MF_01820">
    <property type="entry name" value="GTPase_RsgA"/>
    <property type="match status" value="1"/>
</dbReference>
<dbReference type="PROSITE" id="PS50936">
    <property type="entry name" value="ENGC_GTPASE"/>
    <property type="match status" value="1"/>
</dbReference>
<comment type="subcellular location">
    <subcellularLocation>
        <location evidence="10">Cytoplasm</location>
    </subcellularLocation>
</comment>
<dbReference type="Gene3D" id="3.40.50.300">
    <property type="entry name" value="P-loop containing nucleotide triphosphate hydrolases"/>
    <property type="match status" value="1"/>
</dbReference>
<evidence type="ECO:0000313" key="13">
    <source>
        <dbReference type="EMBL" id="GIM30563.1"/>
    </source>
</evidence>
<feature type="binding site" evidence="10">
    <location>
        <begin position="152"/>
        <end position="155"/>
    </location>
    <ligand>
        <name>GTP</name>
        <dbReference type="ChEBI" id="CHEBI:37565"/>
    </ligand>
</feature>
<name>A0A919S4R0_9CLOT</name>
<protein>
    <recommendedName>
        <fullName evidence="10">Small ribosomal subunit biogenesis GTPase RsgA</fullName>
        <ecNumber evidence="10">3.6.1.-</ecNumber>
    </recommendedName>
</protein>
<evidence type="ECO:0000256" key="6">
    <source>
        <dbReference type="ARBA" id="ARBA00022801"/>
    </source>
</evidence>
<dbReference type="GO" id="GO:0003924">
    <property type="term" value="F:GTPase activity"/>
    <property type="evidence" value="ECO:0007669"/>
    <property type="project" value="UniProtKB-UniRule"/>
</dbReference>
<organism evidence="13 14">
    <name type="scientific">Clostridium polyendosporum</name>
    <dbReference type="NCBI Taxonomy" id="69208"/>
    <lineage>
        <taxon>Bacteria</taxon>
        <taxon>Bacillati</taxon>
        <taxon>Bacillota</taxon>
        <taxon>Clostridia</taxon>
        <taxon>Eubacteriales</taxon>
        <taxon>Clostridiaceae</taxon>
        <taxon>Clostridium</taxon>
    </lineage>
</organism>
<proteinExistence type="inferred from homology"/>
<keyword evidence="5 10" id="KW-0547">Nucleotide-binding</keyword>
<evidence type="ECO:0000256" key="4">
    <source>
        <dbReference type="ARBA" id="ARBA00022730"/>
    </source>
</evidence>
<comment type="subunit">
    <text evidence="10">Monomer. Associates with 30S ribosomal subunit, binds 16S rRNA.</text>
</comment>
<evidence type="ECO:0000256" key="5">
    <source>
        <dbReference type="ARBA" id="ARBA00022741"/>
    </source>
</evidence>
<dbReference type="InterPro" id="IPR027417">
    <property type="entry name" value="P-loop_NTPase"/>
</dbReference>
<keyword evidence="3 10" id="KW-0479">Metal-binding</keyword>
<keyword evidence="14" id="KW-1185">Reference proteome</keyword>
<keyword evidence="7 10" id="KW-0862">Zinc</keyword>
<accession>A0A919S4R0</accession>
<evidence type="ECO:0000256" key="2">
    <source>
        <dbReference type="ARBA" id="ARBA00022517"/>
    </source>
</evidence>
<dbReference type="GO" id="GO:0005737">
    <property type="term" value="C:cytoplasm"/>
    <property type="evidence" value="ECO:0007669"/>
    <property type="project" value="UniProtKB-SubCell"/>
</dbReference>
<dbReference type="GO" id="GO:0005525">
    <property type="term" value="F:GTP binding"/>
    <property type="evidence" value="ECO:0007669"/>
    <property type="project" value="UniProtKB-UniRule"/>
</dbReference>
<evidence type="ECO:0000256" key="1">
    <source>
        <dbReference type="ARBA" id="ARBA00022490"/>
    </source>
</evidence>
<dbReference type="Gene3D" id="1.10.40.50">
    <property type="entry name" value="Probable gtpase engc, domain 3"/>
    <property type="match status" value="1"/>
</dbReference>
<comment type="caution">
    <text evidence="13">The sequence shown here is derived from an EMBL/GenBank/DDBJ whole genome shotgun (WGS) entry which is preliminary data.</text>
</comment>
<evidence type="ECO:0000256" key="10">
    <source>
        <dbReference type="HAMAP-Rule" id="MF_01820"/>
    </source>
</evidence>
<keyword evidence="1 10" id="KW-0963">Cytoplasm</keyword>
<evidence type="ECO:0000259" key="11">
    <source>
        <dbReference type="PROSITE" id="PS50936"/>
    </source>
</evidence>
<dbReference type="SUPFAM" id="SSF52540">
    <property type="entry name" value="P-loop containing nucleoside triphosphate hydrolases"/>
    <property type="match status" value="1"/>
</dbReference>
<reference evidence="13" key="1">
    <citation type="submission" date="2021-03" db="EMBL/GenBank/DDBJ databases">
        <title>Taxonomic study of Clostridium polyendosporum from meadow-gley soil under rice.</title>
        <authorList>
            <person name="Kobayashi H."/>
            <person name="Tanizawa Y."/>
            <person name="Yagura M."/>
        </authorList>
    </citation>
    <scope>NUCLEOTIDE SEQUENCE</scope>
    <source>
        <strain evidence="13">JCM 30710</strain>
    </source>
</reference>
<comment type="function">
    <text evidence="10">One of several proteins that assist in the late maturation steps of the functional core of the 30S ribosomal subunit. Helps release RbfA from mature subunits. May play a role in the assembly of ribosomal proteins into the subunit. Circularly permuted GTPase that catalyzes slow GTP hydrolysis, GTPase activity is stimulated by the 30S ribosomal subunit.</text>
</comment>
<feature type="binding site" evidence="10">
    <location>
        <position position="289"/>
    </location>
    <ligand>
        <name>Zn(2+)</name>
        <dbReference type="ChEBI" id="CHEBI:29105"/>
    </ligand>
</feature>
<dbReference type="InterPro" id="IPR004881">
    <property type="entry name" value="Ribosome_biogen_GTPase_RsgA"/>
</dbReference>
<dbReference type="PROSITE" id="PS51721">
    <property type="entry name" value="G_CP"/>
    <property type="match status" value="1"/>
</dbReference>
<dbReference type="RefSeq" id="WP_212905231.1">
    <property type="nucleotide sequence ID" value="NZ_BOPZ01000043.1"/>
</dbReference>
<evidence type="ECO:0000313" key="14">
    <source>
        <dbReference type="Proteomes" id="UP000679179"/>
    </source>
</evidence>
<sequence>MDKINLYDLGLNERYIQEASMYEKDLYIARVSAQYKDMYKIITENGEILAEISGKLNYSSKSAIDYPAVGDWILVDRIIGENGNAIIHHILSRKSYFERKVAGARSDSQIVAANIDTVFICMSLNNDFNIRRLERYISIAWDSMATPMVVLTKADLCKDIESKVLEVQSVAIGIDILVTSSVLEDGYLAIKKYIKSGKTIAFIGSSGVGKSTLINKLIGNETLKTNSIRNDDKGKHTTTHRELILVPDGGVVIDTPGMRELGIINADLDKSFSDIEEIAKRCKFSDCRHENEPKCAVKEAIEEGLLDIERLENYKKLQRELKYSGLNSKQLEKEKINEMFGSMGAMKEAQKLIKSKNKRRR</sequence>
<evidence type="ECO:0000256" key="9">
    <source>
        <dbReference type="ARBA" id="ARBA00023134"/>
    </source>
</evidence>
<evidence type="ECO:0000256" key="7">
    <source>
        <dbReference type="ARBA" id="ARBA00022833"/>
    </source>
</evidence>
<evidence type="ECO:0000259" key="12">
    <source>
        <dbReference type="PROSITE" id="PS51721"/>
    </source>
</evidence>
<dbReference type="InterPro" id="IPR030378">
    <property type="entry name" value="G_CP_dom"/>
</dbReference>
<keyword evidence="6 10" id="KW-0378">Hydrolase</keyword>
<keyword evidence="8 10" id="KW-0694">RNA-binding</keyword>
<feature type="binding site" evidence="10">
    <location>
        <begin position="204"/>
        <end position="212"/>
    </location>
    <ligand>
        <name>GTP</name>
        <dbReference type="ChEBI" id="CHEBI:37565"/>
    </ligand>
</feature>
<evidence type="ECO:0000256" key="3">
    <source>
        <dbReference type="ARBA" id="ARBA00022723"/>
    </source>
</evidence>
<comment type="cofactor">
    <cofactor evidence="10">
        <name>Zn(2+)</name>
        <dbReference type="ChEBI" id="CHEBI:29105"/>
    </cofactor>
    <text evidence="10">Binds 1 zinc ion per subunit.</text>
</comment>
<feature type="binding site" evidence="10">
    <location>
        <position position="295"/>
    </location>
    <ligand>
        <name>Zn(2+)</name>
        <dbReference type="ChEBI" id="CHEBI:29105"/>
    </ligand>
</feature>
<dbReference type="GO" id="GO:0042274">
    <property type="term" value="P:ribosomal small subunit biogenesis"/>
    <property type="evidence" value="ECO:0007669"/>
    <property type="project" value="UniProtKB-UniRule"/>
</dbReference>
<feature type="domain" description="EngC GTPase" evidence="11">
    <location>
        <begin position="113"/>
        <end position="259"/>
    </location>
</feature>
<dbReference type="EC" id="3.6.1.-" evidence="10"/>
<dbReference type="Pfam" id="PF03193">
    <property type="entry name" value="RsgA_GTPase"/>
    <property type="match status" value="1"/>
</dbReference>
<feature type="domain" description="CP-type G" evidence="12">
    <location>
        <begin position="104"/>
        <end position="261"/>
    </location>
</feature>
<dbReference type="GO" id="GO:0046872">
    <property type="term" value="F:metal ion binding"/>
    <property type="evidence" value="ECO:0007669"/>
    <property type="project" value="UniProtKB-KW"/>
</dbReference>
<dbReference type="PANTHER" id="PTHR32120">
    <property type="entry name" value="SMALL RIBOSOMAL SUBUNIT BIOGENESIS GTPASE RSGA"/>
    <property type="match status" value="1"/>
</dbReference>
<dbReference type="AlphaFoldDB" id="A0A919S4R0"/>
<feature type="binding site" evidence="10">
    <location>
        <position position="282"/>
    </location>
    <ligand>
        <name>Zn(2+)</name>
        <dbReference type="ChEBI" id="CHEBI:29105"/>
    </ligand>
</feature>
<evidence type="ECO:0000256" key="8">
    <source>
        <dbReference type="ARBA" id="ARBA00022884"/>
    </source>
</evidence>